<protein>
    <submittedName>
        <fullName evidence="1">Uncharacterized protein</fullName>
    </submittedName>
</protein>
<sequence length="143" mass="15939">MVWNLFVASSQQRDLRLSGPPIGQGVGSGTRTRNRRVSADLRAGSIFTVPPMFSLTGVEWILIAQSEMSDYFRVHDELCTLQKIYGSKMANSHISSTSARECNGNPRCDLHTSCVLISVSFRFYRLQHNIARPSFCPEAKSSP</sequence>
<accession>A0AAV4BC22</accession>
<organism evidence="1 2">
    <name type="scientific">Plakobranchus ocellatus</name>
    <dbReference type="NCBI Taxonomy" id="259542"/>
    <lineage>
        <taxon>Eukaryota</taxon>
        <taxon>Metazoa</taxon>
        <taxon>Spiralia</taxon>
        <taxon>Lophotrochozoa</taxon>
        <taxon>Mollusca</taxon>
        <taxon>Gastropoda</taxon>
        <taxon>Heterobranchia</taxon>
        <taxon>Euthyneura</taxon>
        <taxon>Panpulmonata</taxon>
        <taxon>Sacoglossa</taxon>
        <taxon>Placobranchoidea</taxon>
        <taxon>Plakobranchidae</taxon>
        <taxon>Plakobranchus</taxon>
    </lineage>
</organism>
<dbReference type="AlphaFoldDB" id="A0AAV4BC22"/>
<dbReference type="EMBL" id="BLXT01004716">
    <property type="protein sequence ID" value="GFO16737.1"/>
    <property type="molecule type" value="Genomic_DNA"/>
</dbReference>
<evidence type="ECO:0000313" key="1">
    <source>
        <dbReference type="EMBL" id="GFO16737.1"/>
    </source>
</evidence>
<evidence type="ECO:0000313" key="2">
    <source>
        <dbReference type="Proteomes" id="UP000735302"/>
    </source>
</evidence>
<gene>
    <name evidence="1" type="ORF">PoB_004324200</name>
</gene>
<keyword evidence="2" id="KW-1185">Reference proteome</keyword>
<comment type="caution">
    <text evidence="1">The sequence shown here is derived from an EMBL/GenBank/DDBJ whole genome shotgun (WGS) entry which is preliminary data.</text>
</comment>
<proteinExistence type="predicted"/>
<reference evidence="1 2" key="1">
    <citation type="journal article" date="2021" name="Elife">
        <title>Chloroplast acquisition without the gene transfer in kleptoplastic sea slugs, Plakobranchus ocellatus.</title>
        <authorList>
            <person name="Maeda T."/>
            <person name="Takahashi S."/>
            <person name="Yoshida T."/>
            <person name="Shimamura S."/>
            <person name="Takaki Y."/>
            <person name="Nagai Y."/>
            <person name="Toyoda A."/>
            <person name="Suzuki Y."/>
            <person name="Arimoto A."/>
            <person name="Ishii H."/>
            <person name="Satoh N."/>
            <person name="Nishiyama T."/>
            <person name="Hasebe M."/>
            <person name="Maruyama T."/>
            <person name="Minagawa J."/>
            <person name="Obokata J."/>
            <person name="Shigenobu S."/>
        </authorList>
    </citation>
    <scope>NUCLEOTIDE SEQUENCE [LARGE SCALE GENOMIC DNA]</scope>
</reference>
<dbReference type="Proteomes" id="UP000735302">
    <property type="component" value="Unassembled WGS sequence"/>
</dbReference>
<name>A0AAV4BC22_9GAST</name>